<keyword evidence="4" id="KW-1185">Reference proteome</keyword>
<organism evidence="3 5">
    <name type="scientific">Methylacidiphilum kamchatkense Kam1</name>
    <dbReference type="NCBI Taxonomy" id="1202785"/>
    <lineage>
        <taxon>Bacteria</taxon>
        <taxon>Pseudomonadati</taxon>
        <taxon>Verrucomicrobiota</taxon>
        <taxon>Methylacidiphilae</taxon>
        <taxon>Methylacidiphilales</taxon>
        <taxon>Methylacidiphilaceae</taxon>
        <taxon>Methylacidiphilum (ex Ratnadevi et al. 2023)</taxon>
    </lineage>
</organism>
<dbReference type="AlphaFoldDB" id="A0A0C1UQ06"/>
<reference evidence="5" key="3">
    <citation type="submission" date="2019-03" db="EMBL/GenBank/DDBJ databases">
        <title>Complete genome of Methylacidiphilum kamchatkense Kam1.</title>
        <authorList>
            <person name="Kruse T."/>
            <person name="Murarilal Ratnadevi C."/>
            <person name="Erikstad H.-A."/>
            <person name="Birkeland N.-K."/>
        </authorList>
    </citation>
    <scope>NUCLEOTIDE SEQUENCE [LARGE SCALE GENOMIC DNA]</scope>
    <source>
        <strain evidence="5">kam1</strain>
    </source>
</reference>
<dbReference type="SUPFAM" id="SSF160631">
    <property type="entry name" value="SMI1/KNR4-like"/>
    <property type="match status" value="2"/>
</dbReference>
<dbReference type="SMART" id="SM00860">
    <property type="entry name" value="SMI1_KNR4"/>
    <property type="match status" value="2"/>
</dbReference>
<dbReference type="EMBL" id="CP037899">
    <property type="protein sequence ID" value="QDQ42351.1"/>
    <property type="molecule type" value="Genomic_DNA"/>
</dbReference>
<dbReference type="Proteomes" id="UP000031594">
    <property type="component" value="Unassembled WGS sequence"/>
</dbReference>
<feature type="domain" description="Knr4/Smi1-like" evidence="1">
    <location>
        <begin position="219"/>
        <end position="363"/>
    </location>
</feature>
<dbReference type="EMBL" id="JQNX01000008">
    <property type="protein sequence ID" value="KIE57923.1"/>
    <property type="molecule type" value="Genomic_DNA"/>
</dbReference>
<evidence type="ECO:0000313" key="4">
    <source>
        <dbReference type="Proteomes" id="UP000031594"/>
    </source>
</evidence>
<reference evidence="2 4" key="1">
    <citation type="submission" date="2014-08" db="EMBL/GenBank/DDBJ databases">
        <title>Methylacidiphilum kamchatkense strain Kam1 draft genome sequence.</title>
        <authorList>
            <person name="Birkeland N.-K."/>
            <person name="Erikstad H.A."/>
        </authorList>
    </citation>
    <scope>NUCLEOTIDE SEQUENCE [LARGE SCALE GENOMIC DNA]</scope>
    <source>
        <strain evidence="2 4">Kam1</strain>
    </source>
</reference>
<reference evidence="3" key="2">
    <citation type="journal article" date="2019" name="BMC Genomics">
        <title>Complete genome sequence analysis of the thermoacidophilic verrucomicrobial methanotroph 'Candidatus Methylacidiphilum kamchatkense' strain Kam1 and comparison with its closest relatives.</title>
        <authorList>
            <person name="Kruse T."/>
            <person name="Ratnadevi C.M."/>
            <person name="Erikstad H.A."/>
            <person name="Birkeland N.K."/>
        </authorList>
    </citation>
    <scope>NUCLEOTIDE SEQUENCE</scope>
    <source>
        <strain evidence="3">Kam1</strain>
    </source>
</reference>
<dbReference type="KEGG" id="mkc:kam1_1121"/>
<name>A0A0C1UQ06_9BACT</name>
<evidence type="ECO:0000259" key="1">
    <source>
        <dbReference type="SMART" id="SM00860"/>
    </source>
</evidence>
<feature type="domain" description="Knr4/Smi1-like" evidence="1">
    <location>
        <begin position="29"/>
        <end position="185"/>
    </location>
</feature>
<sequence>MPPASELQTLLARLQSSQKEHPYIEINPPASLEAIESIDLACQKEFGLALPQDYKELLASANGFCFGYGRFYHITDPLSPNRLLRQEVLTDENIFRNNLYIRNFDLKTDSFFCSLSPPHHLLLGESGYRSYLYDALTKRYYIRCSERYFGVFYPEGEKIPPEGKNIFYSDLYSLLKAELEYFFRYLEPAPRLLEAREIQVIQKARMAEQLSIEGSFLPPASFKAIEQANRRFLKEFGFPIPEFYKKFLAFSNGFRTDYSIFFHIPDEDSPTEWLRTEEHEEPFRFLNSDFLIPHNRYYRSKVEEEEYDEKQEERLQYFIFGQDRDLLEITYCYDPRRQCFFKLHFYYPEFCEEYSDFSSFLKTEVFLFGD</sequence>
<proteinExistence type="predicted"/>
<dbReference type="InterPro" id="IPR018958">
    <property type="entry name" value="Knr4/Smi1-like_dom"/>
</dbReference>
<gene>
    <name evidence="2" type="ORF">A946_09690</name>
    <name evidence="3" type="ORF">kam1_1121</name>
</gene>
<dbReference type="Proteomes" id="UP000315925">
    <property type="component" value="Chromosome"/>
</dbReference>
<dbReference type="RefSeq" id="WP_039722016.1">
    <property type="nucleotide sequence ID" value="NZ_CP037899.1"/>
</dbReference>
<dbReference type="Gene3D" id="3.40.1580.10">
    <property type="entry name" value="SMI1/KNR4-like"/>
    <property type="match status" value="2"/>
</dbReference>
<evidence type="ECO:0000313" key="3">
    <source>
        <dbReference type="EMBL" id="QDQ42351.1"/>
    </source>
</evidence>
<dbReference type="STRING" id="1202785.A946_09690"/>
<protein>
    <recommendedName>
        <fullName evidence="1">Knr4/Smi1-like domain-containing protein</fullName>
    </recommendedName>
</protein>
<dbReference type="OrthoDB" id="205774at2"/>
<dbReference type="InterPro" id="IPR037883">
    <property type="entry name" value="Knr4/Smi1-like_sf"/>
</dbReference>
<evidence type="ECO:0000313" key="5">
    <source>
        <dbReference type="Proteomes" id="UP000315925"/>
    </source>
</evidence>
<evidence type="ECO:0000313" key="2">
    <source>
        <dbReference type="EMBL" id="KIE57923.1"/>
    </source>
</evidence>
<accession>A0A0C1UQ06</accession>